<feature type="transmembrane region" description="Helical" evidence="5">
    <location>
        <begin position="79"/>
        <end position="100"/>
    </location>
</feature>
<dbReference type="InterPro" id="IPR017452">
    <property type="entry name" value="GPCR_Rhodpsn_7TM"/>
</dbReference>
<name>A0AAN9BFF8_9CAEN</name>
<proteinExistence type="predicted"/>
<feature type="domain" description="G-protein coupled receptors family 1 profile" evidence="6">
    <location>
        <begin position="59"/>
        <end position="333"/>
    </location>
</feature>
<dbReference type="Pfam" id="PF00001">
    <property type="entry name" value="7tm_1"/>
    <property type="match status" value="1"/>
</dbReference>
<evidence type="ECO:0000256" key="1">
    <source>
        <dbReference type="ARBA" id="ARBA00004370"/>
    </source>
</evidence>
<reference evidence="7 8" key="1">
    <citation type="submission" date="2024-02" db="EMBL/GenBank/DDBJ databases">
        <title>Chromosome-scale genome assembly of the rough periwinkle Littorina saxatilis.</title>
        <authorList>
            <person name="De Jode A."/>
            <person name="Faria R."/>
            <person name="Formenti G."/>
            <person name="Sims Y."/>
            <person name="Smith T.P."/>
            <person name="Tracey A."/>
            <person name="Wood J.M.D."/>
            <person name="Zagrodzka Z.B."/>
            <person name="Johannesson K."/>
            <person name="Butlin R.K."/>
            <person name="Leder E.H."/>
        </authorList>
    </citation>
    <scope>NUCLEOTIDE SEQUENCE [LARGE SCALE GENOMIC DNA]</scope>
    <source>
        <strain evidence="7">Snail1</strain>
        <tissue evidence="7">Muscle</tissue>
    </source>
</reference>
<evidence type="ECO:0000313" key="8">
    <source>
        <dbReference type="Proteomes" id="UP001374579"/>
    </source>
</evidence>
<gene>
    <name evidence="7" type="ORF">V1264_020623</name>
</gene>
<dbReference type="GO" id="GO:0004930">
    <property type="term" value="F:G protein-coupled receptor activity"/>
    <property type="evidence" value="ECO:0007669"/>
    <property type="project" value="InterPro"/>
</dbReference>
<dbReference type="PANTHER" id="PTHR46641">
    <property type="entry name" value="FMRFAMIDE RECEPTOR-RELATED"/>
    <property type="match status" value="1"/>
</dbReference>
<keyword evidence="4 5" id="KW-0472">Membrane</keyword>
<keyword evidence="3 5" id="KW-1133">Transmembrane helix</keyword>
<evidence type="ECO:0000256" key="4">
    <source>
        <dbReference type="ARBA" id="ARBA00023136"/>
    </source>
</evidence>
<dbReference type="PROSITE" id="PS50262">
    <property type="entry name" value="G_PROTEIN_RECEP_F1_2"/>
    <property type="match status" value="1"/>
</dbReference>
<evidence type="ECO:0000256" key="2">
    <source>
        <dbReference type="ARBA" id="ARBA00022692"/>
    </source>
</evidence>
<feature type="transmembrane region" description="Helical" evidence="5">
    <location>
        <begin position="162"/>
        <end position="182"/>
    </location>
</feature>
<organism evidence="7 8">
    <name type="scientific">Littorina saxatilis</name>
    <dbReference type="NCBI Taxonomy" id="31220"/>
    <lineage>
        <taxon>Eukaryota</taxon>
        <taxon>Metazoa</taxon>
        <taxon>Spiralia</taxon>
        <taxon>Lophotrochozoa</taxon>
        <taxon>Mollusca</taxon>
        <taxon>Gastropoda</taxon>
        <taxon>Caenogastropoda</taxon>
        <taxon>Littorinimorpha</taxon>
        <taxon>Littorinoidea</taxon>
        <taxon>Littorinidae</taxon>
        <taxon>Littorina</taxon>
    </lineage>
</organism>
<comment type="caution">
    <text evidence="7">The sequence shown here is derived from an EMBL/GenBank/DDBJ whole genome shotgun (WGS) entry which is preliminary data.</text>
</comment>
<dbReference type="Proteomes" id="UP001374579">
    <property type="component" value="Unassembled WGS sequence"/>
</dbReference>
<evidence type="ECO:0000256" key="5">
    <source>
        <dbReference type="SAM" id="Phobius"/>
    </source>
</evidence>
<keyword evidence="2 5" id="KW-0812">Transmembrane</keyword>
<feature type="transmembrane region" description="Helical" evidence="5">
    <location>
        <begin position="216"/>
        <end position="243"/>
    </location>
</feature>
<dbReference type="GO" id="GO:0016020">
    <property type="term" value="C:membrane"/>
    <property type="evidence" value="ECO:0007669"/>
    <property type="project" value="UniProtKB-SubCell"/>
</dbReference>
<feature type="transmembrane region" description="Helical" evidence="5">
    <location>
        <begin position="120"/>
        <end position="141"/>
    </location>
</feature>
<evidence type="ECO:0000256" key="3">
    <source>
        <dbReference type="ARBA" id="ARBA00022989"/>
    </source>
</evidence>
<evidence type="ECO:0000259" key="6">
    <source>
        <dbReference type="PROSITE" id="PS50262"/>
    </source>
</evidence>
<accession>A0AAN9BFF8</accession>
<dbReference type="PRINTS" id="PR00237">
    <property type="entry name" value="GPCRRHODOPSN"/>
</dbReference>
<sequence>MENATTAALTSFYEDESQTMDPLLGYDELNYVDYEVCAQRGGWLHLTVKPIVYTVGIVGIVLTIVILSRKTMCTSTNCYLTALAVADLIVLVILSANIVVEHVMSCMREHEDIFFAFFHISTIFLNMALFASVWITVVLAVERYIAICHPMQAMSICTRTRARIMVAAVFFAAFLARLPNFLDMQFIEKKIRADDNTTYTKMVMEWGDEDLYDNAVYSFVVPGFLAGLLPLIALAVLNTLLVVEIRKSTRYLRYHLAADSRIHSVISNEEKKITLMLIFIIFAFFVCQCPFMIYTGITAINDYYFHKLPDLQMVHNFALVVLAMKSACNFILYCWFSEKFWTTFKQIFCLRHCLPEQPLVHNGHNGCQRNGNNSHRTSCLITRETTC</sequence>
<dbReference type="AlphaFoldDB" id="A0AAN9BFF8"/>
<feature type="transmembrane region" description="Helical" evidence="5">
    <location>
        <begin position="50"/>
        <end position="67"/>
    </location>
</feature>
<protein>
    <recommendedName>
        <fullName evidence="6">G-protein coupled receptors family 1 profile domain-containing protein</fullName>
    </recommendedName>
</protein>
<dbReference type="Gene3D" id="1.20.1070.10">
    <property type="entry name" value="Rhodopsin 7-helix transmembrane proteins"/>
    <property type="match status" value="1"/>
</dbReference>
<dbReference type="SUPFAM" id="SSF81321">
    <property type="entry name" value="Family A G protein-coupled receptor-like"/>
    <property type="match status" value="1"/>
</dbReference>
<dbReference type="EMBL" id="JBAMIC010000010">
    <property type="protein sequence ID" value="KAK7102400.1"/>
    <property type="molecule type" value="Genomic_DNA"/>
</dbReference>
<feature type="transmembrane region" description="Helical" evidence="5">
    <location>
        <begin position="273"/>
        <end position="297"/>
    </location>
</feature>
<dbReference type="InterPro" id="IPR000276">
    <property type="entry name" value="GPCR_Rhodpsn"/>
</dbReference>
<feature type="transmembrane region" description="Helical" evidence="5">
    <location>
        <begin position="317"/>
        <end position="336"/>
    </location>
</feature>
<comment type="subcellular location">
    <subcellularLocation>
        <location evidence="1">Membrane</location>
    </subcellularLocation>
</comment>
<dbReference type="CDD" id="cd14978">
    <property type="entry name" value="7tmA_FMRFamide_R-like"/>
    <property type="match status" value="1"/>
</dbReference>
<evidence type="ECO:0000313" key="7">
    <source>
        <dbReference type="EMBL" id="KAK7102400.1"/>
    </source>
</evidence>
<dbReference type="InterPro" id="IPR052954">
    <property type="entry name" value="GPCR-Ligand_Int"/>
</dbReference>
<keyword evidence="8" id="KW-1185">Reference proteome</keyword>